<evidence type="ECO:0000256" key="3">
    <source>
        <dbReference type="ARBA" id="ARBA00022705"/>
    </source>
</evidence>
<comment type="similarity">
    <text evidence="2">Belongs to the CDC45 family.</text>
</comment>
<evidence type="ECO:0000313" key="6">
    <source>
        <dbReference type="EMBL" id="KAK8489464.1"/>
    </source>
</evidence>
<dbReference type="InterPro" id="IPR003874">
    <property type="entry name" value="CDC45"/>
</dbReference>
<reference evidence="6 7" key="1">
    <citation type="journal article" date="2024" name="G3 (Bethesda)">
        <title>Genome assembly of Hibiscus sabdariffa L. provides insights into metabolisms of medicinal natural products.</title>
        <authorList>
            <person name="Kim T."/>
        </authorList>
    </citation>
    <scope>NUCLEOTIDE SEQUENCE [LARGE SCALE GENOMIC DNA]</scope>
    <source>
        <strain evidence="6">TK-2024</strain>
        <tissue evidence="6">Old leaves</tissue>
    </source>
</reference>
<evidence type="ECO:0000256" key="1">
    <source>
        <dbReference type="ARBA" id="ARBA00004123"/>
    </source>
</evidence>
<comment type="subcellular location">
    <subcellularLocation>
        <location evidence="1">Nucleus</location>
    </subcellularLocation>
</comment>
<evidence type="ECO:0000256" key="2">
    <source>
        <dbReference type="ARBA" id="ARBA00010727"/>
    </source>
</evidence>
<name>A0ABR2A9G5_9ROSI</name>
<evidence type="ECO:0000256" key="5">
    <source>
        <dbReference type="ARBA" id="ARBA00023306"/>
    </source>
</evidence>
<dbReference type="Pfam" id="PF02724">
    <property type="entry name" value="CDC45"/>
    <property type="match status" value="1"/>
</dbReference>
<gene>
    <name evidence="6" type="ORF">V6N11_045031</name>
</gene>
<comment type="caution">
    <text evidence="6">The sequence shown here is derived from an EMBL/GenBank/DDBJ whole genome shotgun (WGS) entry which is preliminary data.</text>
</comment>
<keyword evidence="7" id="KW-1185">Reference proteome</keyword>
<evidence type="ECO:0000313" key="7">
    <source>
        <dbReference type="Proteomes" id="UP001396334"/>
    </source>
</evidence>
<dbReference type="Proteomes" id="UP001396334">
    <property type="component" value="Unassembled WGS sequence"/>
</dbReference>
<protein>
    <submittedName>
        <fullName evidence="6">Uncharacterized protein</fullName>
    </submittedName>
</protein>
<keyword evidence="3" id="KW-0235">DNA replication</keyword>
<evidence type="ECO:0000256" key="4">
    <source>
        <dbReference type="ARBA" id="ARBA00023242"/>
    </source>
</evidence>
<organism evidence="6 7">
    <name type="scientific">Hibiscus sabdariffa</name>
    <name type="common">roselle</name>
    <dbReference type="NCBI Taxonomy" id="183260"/>
    <lineage>
        <taxon>Eukaryota</taxon>
        <taxon>Viridiplantae</taxon>
        <taxon>Streptophyta</taxon>
        <taxon>Embryophyta</taxon>
        <taxon>Tracheophyta</taxon>
        <taxon>Spermatophyta</taxon>
        <taxon>Magnoliopsida</taxon>
        <taxon>eudicotyledons</taxon>
        <taxon>Gunneridae</taxon>
        <taxon>Pentapetalae</taxon>
        <taxon>rosids</taxon>
        <taxon>malvids</taxon>
        <taxon>Malvales</taxon>
        <taxon>Malvaceae</taxon>
        <taxon>Malvoideae</taxon>
        <taxon>Hibiscus</taxon>
    </lineage>
</organism>
<keyword evidence="5" id="KW-0131">Cell cycle</keyword>
<dbReference type="EMBL" id="JBBPBN010000312">
    <property type="protein sequence ID" value="KAK8489464.1"/>
    <property type="molecule type" value="Genomic_DNA"/>
</dbReference>
<dbReference type="PANTHER" id="PTHR10507">
    <property type="entry name" value="CDC45-RELATED PROTEIN"/>
    <property type="match status" value="1"/>
</dbReference>
<dbReference type="PANTHER" id="PTHR10507:SF0">
    <property type="entry name" value="CELL DIVISION CONTROL PROTEIN 45 HOMOLOG"/>
    <property type="match status" value="1"/>
</dbReference>
<sequence length="94" mass="10835">MTSNLLLIWSEPDYVTYIKIMDWTTYIAHKLKTWSDNGMKQLKLLLARMGFAFVDCQQKFKYMNLENADQSLTGMNGQDLATSPKDWSAEVGFS</sequence>
<accession>A0ABR2A9G5</accession>
<keyword evidence="4" id="KW-0539">Nucleus</keyword>
<proteinExistence type="inferred from homology"/>